<organism evidence="2 3">
    <name type="scientific">Arachis hypogaea</name>
    <name type="common">Peanut</name>
    <dbReference type="NCBI Taxonomy" id="3818"/>
    <lineage>
        <taxon>Eukaryota</taxon>
        <taxon>Viridiplantae</taxon>
        <taxon>Streptophyta</taxon>
        <taxon>Embryophyta</taxon>
        <taxon>Tracheophyta</taxon>
        <taxon>Spermatophyta</taxon>
        <taxon>Magnoliopsida</taxon>
        <taxon>eudicotyledons</taxon>
        <taxon>Gunneridae</taxon>
        <taxon>Pentapetalae</taxon>
        <taxon>rosids</taxon>
        <taxon>fabids</taxon>
        <taxon>Fabales</taxon>
        <taxon>Fabaceae</taxon>
        <taxon>Papilionoideae</taxon>
        <taxon>50 kb inversion clade</taxon>
        <taxon>dalbergioids sensu lato</taxon>
        <taxon>Dalbergieae</taxon>
        <taxon>Pterocarpus clade</taxon>
        <taxon>Arachis</taxon>
    </lineage>
</organism>
<feature type="compositionally biased region" description="Basic residues" evidence="1">
    <location>
        <begin position="47"/>
        <end position="60"/>
    </location>
</feature>
<name>A0A445DZ46_ARAHY</name>
<feature type="compositionally biased region" description="Low complexity" evidence="1">
    <location>
        <begin position="34"/>
        <end position="46"/>
    </location>
</feature>
<comment type="caution">
    <text evidence="2">The sequence shown here is derived from an EMBL/GenBank/DDBJ whole genome shotgun (WGS) entry which is preliminary data.</text>
</comment>
<evidence type="ECO:0000313" key="2">
    <source>
        <dbReference type="EMBL" id="RYR68427.1"/>
    </source>
</evidence>
<feature type="compositionally biased region" description="Low complexity" evidence="1">
    <location>
        <begin position="116"/>
        <end position="126"/>
    </location>
</feature>
<sequence length="156" mass="16888">MKFLLEFVTCCSSPRLHPDDEKSFVLPAPPAPSPASSHVAANNSHTSRTRRRTKRPKKKVSSQDWRPSLGAIAEDNTITGTTPPPTRGGRRSTSTTVSGRDVKRKSNGGGSGRCDGGVVPPSSSVKVRPRSHNDRHYRSPTIPTIIPPFSASPFMF</sequence>
<protein>
    <submittedName>
        <fullName evidence="2">Uncharacterized protein</fullName>
    </submittedName>
</protein>
<gene>
    <name evidence="2" type="ORF">Ahy_A03g014933</name>
</gene>
<dbReference type="Gramene" id="arahy.Tifrunner.gnm2.ann2.Ah03g199400.1">
    <property type="protein sequence ID" value="arahy.Tifrunner.gnm2.ann2.Ah03g199400.1-CDS"/>
    <property type="gene ID" value="arahy.Tifrunner.gnm2.ann2.Ah03g199400"/>
</dbReference>
<accession>A0A445DZ46</accession>
<dbReference type="Proteomes" id="UP000289738">
    <property type="component" value="Chromosome A03"/>
</dbReference>
<evidence type="ECO:0000313" key="3">
    <source>
        <dbReference type="Proteomes" id="UP000289738"/>
    </source>
</evidence>
<dbReference type="PANTHER" id="PTHR35318">
    <property type="entry name" value="BNAA10G08410D PROTEIN"/>
    <property type="match status" value="1"/>
</dbReference>
<proteinExistence type="predicted"/>
<keyword evidence="3" id="KW-1185">Reference proteome</keyword>
<evidence type="ECO:0000256" key="1">
    <source>
        <dbReference type="SAM" id="MobiDB-lite"/>
    </source>
</evidence>
<dbReference type="PANTHER" id="PTHR35318:SF2">
    <property type="entry name" value="OS08G0138900 PROTEIN"/>
    <property type="match status" value="1"/>
</dbReference>
<feature type="region of interest" description="Disordered" evidence="1">
    <location>
        <begin position="14"/>
        <end position="141"/>
    </location>
</feature>
<dbReference type="AlphaFoldDB" id="A0A445DZ46"/>
<dbReference type="EMBL" id="SDMP01000003">
    <property type="protein sequence ID" value="RYR68427.1"/>
    <property type="molecule type" value="Genomic_DNA"/>
</dbReference>
<reference evidence="2 3" key="1">
    <citation type="submission" date="2019-01" db="EMBL/GenBank/DDBJ databases">
        <title>Sequencing of cultivated peanut Arachis hypogaea provides insights into genome evolution and oil improvement.</title>
        <authorList>
            <person name="Chen X."/>
        </authorList>
    </citation>
    <scope>NUCLEOTIDE SEQUENCE [LARGE SCALE GENOMIC DNA]</scope>
    <source>
        <strain evidence="3">cv. Fuhuasheng</strain>
        <tissue evidence="2">Leaves</tissue>
    </source>
</reference>